<comment type="caution">
    <text evidence="2">The sequence shown here is derived from an EMBL/GenBank/DDBJ whole genome shotgun (WGS) entry which is preliminary data.</text>
</comment>
<reference evidence="2 3" key="1">
    <citation type="submission" date="2012-08" db="EMBL/GenBank/DDBJ databases">
        <title>Draft Genome Sequences of Lactobacillus equicursoris CIP 110162T, isolated from thoroughbred racehorse feces and Lactobacillus sp. CRBIP 24.137 isolated from urine of human.</title>
        <authorList>
            <person name="Cousin S."/>
            <person name="Loux V."/>
            <person name="Ma L."/>
            <person name="Creno S."/>
            <person name="Clermont D."/>
            <person name="Bizet C."/>
            <person name="Bouchier C."/>
        </authorList>
    </citation>
    <scope>NUCLEOTIDE SEQUENCE [LARGE SCALE GENOMIC DNA]</scope>
    <source>
        <strain evidence="2 3">66c</strain>
    </source>
</reference>
<dbReference type="AlphaFoldDB" id="K0NNI0"/>
<organism evidence="2 3">
    <name type="scientific">Lactobacillus equicursoris 66c</name>
    <dbReference type="NCBI Taxonomy" id="872326"/>
    <lineage>
        <taxon>Bacteria</taxon>
        <taxon>Bacillati</taxon>
        <taxon>Bacillota</taxon>
        <taxon>Bacilli</taxon>
        <taxon>Lactobacillales</taxon>
        <taxon>Lactobacillaceae</taxon>
        <taxon>Lactobacillus</taxon>
    </lineage>
</organism>
<feature type="transmembrane region" description="Helical" evidence="1">
    <location>
        <begin position="148"/>
        <end position="169"/>
    </location>
</feature>
<proteinExistence type="predicted"/>
<feature type="transmembrane region" description="Helical" evidence="1">
    <location>
        <begin position="80"/>
        <end position="98"/>
    </location>
</feature>
<keyword evidence="1" id="KW-1133">Transmembrane helix</keyword>
<dbReference type="OrthoDB" id="5198189at2"/>
<sequence length="186" mass="20743">MQTKERYQLQRLTLLALLTAMCVVLRIFKVIDIPNVQPVTDIIMLTTLELGAGTGILLAILVMVISNIFLGFGLWTLPQIFAYAVCALSVALLAKLLPLKRRKFFWLQELLAGFLGLEYGFFVSLGMAGLGGWAAFIAYWVSGLTFDLYHAAGNLAFYPILYLPLILGLDRFKKKAGWKQNAQSLH</sequence>
<dbReference type="Proteomes" id="UP000009325">
    <property type="component" value="Unassembled WGS sequence"/>
</dbReference>
<protein>
    <submittedName>
        <fullName evidence="2">Predicted membrane protein</fullName>
    </submittedName>
</protein>
<evidence type="ECO:0000313" key="2">
    <source>
        <dbReference type="EMBL" id="CCK83249.1"/>
    </source>
</evidence>
<feature type="transmembrane region" description="Helical" evidence="1">
    <location>
        <begin position="52"/>
        <end position="74"/>
    </location>
</feature>
<evidence type="ECO:0000313" key="3">
    <source>
        <dbReference type="Proteomes" id="UP000009325"/>
    </source>
</evidence>
<evidence type="ECO:0000256" key="1">
    <source>
        <dbReference type="SAM" id="Phobius"/>
    </source>
</evidence>
<name>K0NNI0_9LACO</name>
<dbReference type="RefSeq" id="WP_009557767.1">
    <property type="nucleotide sequence ID" value="NZ_CALZ01000059.1"/>
</dbReference>
<gene>
    <name evidence="2" type="ORF">BN146_03075</name>
</gene>
<keyword evidence="1" id="KW-0472">Membrane</keyword>
<keyword evidence="1" id="KW-0812">Transmembrane</keyword>
<dbReference type="InterPro" id="IPR024529">
    <property type="entry name" value="ECF_trnsprt_substrate-spec"/>
</dbReference>
<dbReference type="Gene3D" id="1.10.1760.20">
    <property type="match status" value="1"/>
</dbReference>
<dbReference type="GO" id="GO:0022857">
    <property type="term" value="F:transmembrane transporter activity"/>
    <property type="evidence" value="ECO:0007669"/>
    <property type="project" value="InterPro"/>
</dbReference>
<feature type="transmembrane region" description="Helical" evidence="1">
    <location>
        <begin position="119"/>
        <end position="142"/>
    </location>
</feature>
<dbReference type="EMBL" id="CALZ01000059">
    <property type="protein sequence ID" value="CCK83249.1"/>
    <property type="molecule type" value="Genomic_DNA"/>
</dbReference>
<accession>K0NNI0</accession>
<dbReference type="Pfam" id="PF12822">
    <property type="entry name" value="ECF_trnsprt"/>
    <property type="match status" value="1"/>
</dbReference>